<protein>
    <submittedName>
        <fullName evidence="1">Uncharacterized protein</fullName>
    </submittedName>
</protein>
<gene>
    <name evidence="1" type="ORF">DSM112329_04625</name>
</gene>
<reference evidence="1" key="1">
    <citation type="submission" date="2022-12" db="EMBL/GenBank/DDBJ databases">
        <title>Paraconexibacter alkalitolerans sp. nov. and Baekduia alba sp. nov., isolated from soil and emended description of the genera Paraconexibacter (Chun et al., 2020) and Baekduia (An et al., 2020).</title>
        <authorList>
            <person name="Vieira S."/>
            <person name="Huber K.J."/>
            <person name="Geppert A."/>
            <person name="Wolf J."/>
            <person name="Neumann-Schaal M."/>
            <person name="Muesken M."/>
            <person name="Overmann J."/>
        </authorList>
    </citation>
    <scope>NUCLEOTIDE SEQUENCE</scope>
    <source>
        <strain evidence="1">AEG42_29</strain>
    </source>
</reference>
<accession>A0AAU7B157</accession>
<organism evidence="1">
    <name type="scientific">Paraconexibacter sp. AEG42_29</name>
    <dbReference type="NCBI Taxonomy" id="2997339"/>
    <lineage>
        <taxon>Bacteria</taxon>
        <taxon>Bacillati</taxon>
        <taxon>Actinomycetota</taxon>
        <taxon>Thermoleophilia</taxon>
        <taxon>Solirubrobacterales</taxon>
        <taxon>Paraconexibacteraceae</taxon>
        <taxon>Paraconexibacter</taxon>
    </lineage>
</organism>
<sequence length="57" mass="6027">MTSINSAARTAVESTAIIAVFGLGRVGFFSTVRRHTTAVDDLFATDTVDGLLRRIGA</sequence>
<dbReference type="KEGG" id="parq:DSM112329_04625"/>
<dbReference type="AlphaFoldDB" id="A0AAU7B157"/>
<dbReference type="EMBL" id="CP114014">
    <property type="protein sequence ID" value="XAY07735.1"/>
    <property type="molecule type" value="Genomic_DNA"/>
</dbReference>
<evidence type="ECO:0000313" key="1">
    <source>
        <dbReference type="EMBL" id="XAY07735.1"/>
    </source>
</evidence>
<dbReference type="RefSeq" id="WP_354698926.1">
    <property type="nucleotide sequence ID" value="NZ_CP114014.1"/>
</dbReference>
<proteinExistence type="predicted"/>
<name>A0AAU7B157_9ACTN</name>